<evidence type="ECO:0000256" key="2">
    <source>
        <dbReference type="SAM" id="Phobius"/>
    </source>
</evidence>
<organism evidence="4 5">
    <name type="scientific">Mesorhabditis belari</name>
    <dbReference type="NCBI Taxonomy" id="2138241"/>
    <lineage>
        <taxon>Eukaryota</taxon>
        <taxon>Metazoa</taxon>
        <taxon>Ecdysozoa</taxon>
        <taxon>Nematoda</taxon>
        <taxon>Chromadorea</taxon>
        <taxon>Rhabditida</taxon>
        <taxon>Rhabditina</taxon>
        <taxon>Rhabditomorpha</taxon>
        <taxon>Rhabditoidea</taxon>
        <taxon>Rhabditidae</taxon>
        <taxon>Mesorhabditinae</taxon>
        <taxon>Mesorhabditis</taxon>
    </lineage>
</organism>
<reference evidence="5" key="1">
    <citation type="submission" date="2024-02" db="UniProtKB">
        <authorList>
            <consortium name="WormBaseParasite"/>
        </authorList>
    </citation>
    <scope>IDENTIFICATION</scope>
</reference>
<evidence type="ECO:0000256" key="3">
    <source>
        <dbReference type="SAM" id="SignalP"/>
    </source>
</evidence>
<keyword evidence="4" id="KW-1185">Reference proteome</keyword>
<keyword evidence="2" id="KW-0812">Transmembrane</keyword>
<evidence type="ECO:0000313" key="5">
    <source>
        <dbReference type="WBParaSite" id="MBELARI_LOCUS20653"/>
    </source>
</evidence>
<feature type="signal peptide" evidence="3">
    <location>
        <begin position="1"/>
        <end position="25"/>
    </location>
</feature>
<sequence>MMLSFFNRCILFATLFFTTAVLAEGDSPWDGDGVTPECNGFHPPANPKEAALFLITDHSLQQHKVSRVQYLYRAIACEFPPQVQVKIANVNGNGVAMWTHWMEAREVRQALRKNDTSGNASISPCARISSIPHSSFDASRSNSTEPIPIHVLIVVDEEDFVKYPECDLRQTFQQLAKSSPLADPSLLHLDVIGVGKDLNVPALRVHIPRWENIDTSSLKIGYAGQEQNVRSVFLFGHIMQQYAQLINSILTQDIKNDVVDVVEKNPRDLQNQLSDLNLTASVQKPFVEVSDDQEERLLDLKPPAAEPDSEVIAEEDSIQLIALNSTVNQTFGNVERMILENIGLNATQLSTTNRRIDTGIIGAPRLRVVSDDAIEKKYPKGIFGSPRSEVVSEDAVEIKNPKEAMGSPQSEVISKDAVEMKHPNETFGAPRSEVISEDAVEMKNTKEPKEAVWAEEIDTSVEQKPNVIPLRPKSKYNNVTLDTEVRALPKEVTEGKHNWLKDGGWKFVMGLGTLLVVLCFLVIVLCFIGFLFSLSSRRAKEEDREKLLKANGKSTRSTEKKLSARKRQDPYSPVTYGEVGSDEVPDIEATAPVSMTRLEIAHQRPRLAKPPPRSNEMILRVEKDEQLIF</sequence>
<proteinExistence type="predicted"/>
<dbReference type="WBParaSite" id="MBELARI_LOCUS20653">
    <property type="protein sequence ID" value="MBELARI_LOCUS20653"/>
    <property type="gene ID" value="MBELARI_LOCUS20653"/>
</dbReference>
<accession>A0AAF3F4D4</accession>
<dbReference type="Proteomes" id="UP000887575">
    <property type="component" value="Unassembled WGS sequence"/>
</dbReference>
<keyword evidence="3" id="KW-0732">Signal</keyword>
<protein>
    <submittedName>
        <fullName evidence="5">Uncharacterized protein</fullName>
    </submittedName>
</protein>
<dbReference type="AlphaFoldDB" id="A0AAF3F4D4"/>
<feature type="transmembrane region" description="Helical" evidence="2">
    <location>
        <begin position="507"/>
        <end position="534"/>
    </location>
</feature>
<feature type="region of interest" description="Disordered" evidence="1">
    <location>
        <begin position="549"/>
        <end position="575"/>
    </location>
</feature>
<keyword evidence="2" id="KW-0472">Membrane</keyword>
<feature type="compositionally biased region" description="Basic and acidic residues" evidence="1">
    <location>
        <begin position="556"/>
        <end position="569"/>
    </location>
</feature>
<name>A0AAF3F4D4_9BILA</name>
<evidence type="ECO:0000313" key="4">
    <source>
        <dbReference type="Proteomes" id="UP000887575"/>
    </source>
</evidence>
<keyword evidence="2" id="KW-1133">Transmembrane helix</keyword>
<feature type="chain" id="PRO_5042171001" evidence="3">
    <location>
        <begin position="26"/>
        <end position="629"/>
    </location>
</feature>
<evidence type="ECO:0000256" key="1">
    <source>
        <dbReference type="SAM" id="MobiDB-lite"/>
    </source>
</evidence>